<dbReference type="Pfam" id="PF01883">
    <property type="entry name" value="FeS_assembly_P"/>
    <property type="match status" value="1"/>
</dbReference>
<proteinExistence type="predicted"/>
<dbReference type="AlphaFoldDB" id="A0A7C4U154"/>
<protein>
    <submittedName>
        <fullName evidence="2">DUF59 domain-containing protein</fullName>
    </submittedName>
</protein>
<evidence type="ECO:0000259" key="1">
    <source>
        <dbReference type="Pfam" id="PF01883"/>
    </source>
</evidence>
<gene>
    <name evidence="2" type="ORF">ENV82_03865</name>
</gene>
<evidence type="ECO:0000313" key="2">
    <source>
        <dbReference type="EMBL" id="HGW60547.1"/>
    </source>
</evidence>
<feature type="domain" description="MIP18 family-like" evidence="1">
    <location>
        <begin position="5"/>
        <end position="53"/>
    </location>
</feature>
<dbReference type="SUPFAM" id="SSF117916">
    <property type="entry name" value="Fe-S cluster assembly (FSCA) domain-like"/>
    <property type="match status" value="1"/>
</dbReference>
<dbReference type="InterPro" id="IPR034904">
    <property type="entry name" value="FSCA_dom_sf"/>
</dbReference>
<organism evidence="2">
    <name type="scientific">Caldisericum exile</name>
    <dbReference type="NCBI Taxonomy" id="693075"/>
    <lineage>
        <taxon>Bacteria</taxon>
        <taxon>Pseudomonadati</taxon>
        <taxon>Caldisericota/Cryosericota group</taxon>
        <taxon>Caldisericota</taxon>
        <taxon>Caldisericia</taxon>
        <taxon>Caldisericales</taxon>
        <taxon>Caldisericaceae</taxon>
        <taxon>Caldisericum</taxon>
    </lineage>
</organism>
<name>A0A7C4U154_9BACT</name>
<dbReference type="Gene3D" id="3.30.300.130">
    <property type="entry name" value="Fe-S cluster assembly (FSCA)"/>
    <property type="match status" value="1"/>
</dbReference>
<sequence length="98" mass="11368">MNDLEEKVVEALKKVKDPETNMDILSENLVYGFTINDKHIKVFVSFEDSTSTCNFCRALSWIIVDRISKQIVRVLKEMGFEGIEIVEELNPKIVYKIE</sequence>
<reference evidence="2" key="1">
    <citation type="journal article" date="2020" name="mSystems">
        <title>Genome- and Community-Level Interaction Insights into Carbon Utilization and Element Cycling Functions of Hydrothermarchaeota in Hydrothermal Sediment.</title>
        <authorList>
            <person name="Zhou Z."/>
            <person name="Liu Y."/>
            <person name="Xu W."/>
            <person name="Pan J."/>
            <person name="Luo Z.H."/>
            <person name="Li M."/>
        </authorList>
    </citation>
    <scope>NUCLEOTIDE SEQUENCE [LARGE SCALE GENOMIC DNA]</scope>
    <source>
        <strain evidence="2">SpSt-794</strain>
    </source>
</reference>
<accession>A0A7C4U154</accession>
<dbReference type="InterPro" id="IPR002744">
    <property type="entry name" value="MIP18-like"/>
</dbReference>
<dbReference type="EMBL" id="DTHV01000122">
    <property type="protein sequence ID" value="HGW60547.1"/>
    <property type="molecule type" value="Genomic_DNA"/>
</dbReference>
<comment type="caution">
    <text evidence="2">The sequence shown here is derived from an EMBL/GenBank/DDBJ whole genome shotgun (WGS) entry which is preliminary data.</text>
</comment>